<evidence type="ECO:0000256" key="1">
    <source>
        <dbReference type="ARBA" id="ARBA00006717"/>
    </source>
</evidence>
<keyword evidence="7" id="KW-1185">Reference proteome</keyword>
<organism evidence="6 7">
    <name type="scientific">Xanthomonas bonasiae</name>
    <dbReference type="NCBI Taxonomy" id="2810351"/>
    <lineage>
        <taxon>Bacteria</taxon>
        <taxon>Pseudomonadati</taxon>
        <taxon>Pseudomonadota</taxon>
        <taxon>Gammaproteobacteria</taxon>
        <taxon>Lysobacterales</taxon>
        <taxon>Lysobacteraceae</taxon>
        <taxon>Xanthomonas</taxon>
    </lineage>
</organism>
<dbReference type="CDD" id="cd07067">
    <property type="entry name" value="HP_PGM_like"/>
    <property type="match status" value="1"/>
</dbReference>
<name>A0ABS3B3N6_9XANT</name>
<keyword evidence="4" id="KW-0324">Glycolysis</keyword>
<evidence type="ECO:0000313" key="7">
    <source>
        <dbReference type="Proteomes" id="UP000695802"/>
    </source>
</evidence>
<dbReference type="Proteomes" id="UP000695802">
    <property type="component" value="Unassembled WGS sequence"/>
</dbReference>
<evidence type="ECO:0000256" key="3">
    <source>
        <dbReference type="ARBA" id="ARBA00022432"/>
    </source>
</evidence>
<accession>A0ABS3B3N6</accession>
<evidence type="ECO:0000313" key="6">
    <source>
        <dbReference type="EMBL" id="MBN6103235.1"/>
    </source>
</evidence>
<dbReference type="EMBL" id="JAFIWB010000015">
    <property type="protein sequence ID" value="MBN6103235.1"/>
    <property type="molecule type" value="Genomic_DNA"/>
</dbReference>
<dbReference type="EC" id="5.4.2.11" evidence="2"/>
<evidence type="ECO:0000256" key="2">
    <source>
        <dbReference type="ARBA" id="ARBA00012028"/>
    </source>
</evidence>
<protein>
    <recommendedName>
        <fullName evidence="2">phosphoglycerate mutase (2,3-diphosphoglycerate-dependent)</fullName>
        <ecNumber evidence="2">5.4.2.11</ecNumber>
    </recommendedName>
</protein>
<comment type="similarity">
    <text evidence="1">Belongs to the phosphoglycerate mutase family. BPG-dependent PGAM subfamily.</text>
</comment>
<dbReference type="InterPro" id="IPR013078">
    <property type="entry name" value="His_Pase_superF_clade-1"/>
</dbReference>
<dbReference type="InterPro" id="IPR005952">
    <property type="entry name" value="Phosphogly_mut1"/>
</dbReference>
<dbReference type="PANTHER" id="PTHR11931">
    <property type="entry name" value="PHOSPHOGLYCERATE MUTASE"/>
    <property type="match status" value="1"/>
</dbReference>
<dbReference type="InterPro" id="IPR001345">
    <property type="entry name" value="PG/BPGM_mutase_AS"/>
</dbReference>
<comment type="caution">
    <text evidence="6">The sequence shown here is derived from an EMBL/GenBank/DDBJ whole genome shotgun (WGS) entry which is preliminary data.</text>
</comment>
<proteinExistence type="inferred from homology"/>
<keyword evidence="3" id="KW-0312">Gluconeogenesis</keyword>
<evidence type="ECO:0000256" key="5">
    <source>
        <dbReference type="ARBA" id="ARBA00023235"/>
    </source>
</evidence>
<dbReference type="PROSITE" id="PS00175">
    <property type="entry name" value="PG_MUTASE"/>
    <property type="match status" value="1"/>
</dbReference>
<sequence length="283" mass="31326">MRCLRGTAGRHGDRAFTAATRGSVWTPSQETRVPKLDHADWPQRLWLVRHGQSAGNVARDIAEASGQELIDVATRDADTPLSELGLEQSQRLGRWFAALPAAARPKVLLTSPFLRAQQTCAAIGEELGVQAHALVLDERLREKEFGILDRYTRHGIASRFPELAEQRASVGKFYFRPPGGESWCDVILRLRSVVEELRRDHAGERVLIVAHQVIVNCMRYLLERFDEAAILEIDRRGDVPNCSVTEYGFGDAEGGPRFGLVQANAVPFEVPVTTAADQPGGPR</sequence>
<dbReference type="SUPFAM" id="SSF53254">
    <property type="entry name" value="Phosphoglycerate mutase-like"/>
    <property type="match status" value="1"/>
</dbReference>
<dbReference type="Pfam" id="PF00300">
    <property type="entry name" value="His_Phos_1"/>
    <property type="match status" value="1"/>
</dbReference>
<gene>
    <name evidence="6" type="ORF">JR064_13805</name>
</gene>
<reference evidence="6 7" key="1">
    <citation type="submission" date="2021-02" db="EMBL/GenBank/DDBJ databases">
        <title>Taxonomically Unique Crown Gall-Associated Xanthomonas Stains Have Deficiency in Virulence Repertories.</title>
        <authorList>
            <person name="Mafakheri H."/>
            <person name="Taghavi S.M."/>
            <person name="Dimkic I."/>
            <person name="Nemanja K."/>
            <person name="Osdaghi E."/>
        </authorList>
    </citation>
    <scope>NUCLEOTIDE SEQUENCE [LARGE SCALE GENOMIC DNA]</scope>
    <source>
        <strain evidence="6 7">FX4</strain>
    </source>
</reference>
<dbReference type="SMART" id="SM00855">
    <property type="entry name" value="PGAM"/>
    <property type="match status" value="1"/>
</dbReference>
<evidence type="ECO:0000256" key="4">
    <source>
        <dbReference type="ARBA" id="ARBA00023152"/>
    </source>
</evidence>
<keyword evidence="5" id="KW-0413">Isomerase</keyword>
<dbReference type="InterPro" id="IPR029033">
    <property type="entry name" value="His_PPase_superfam"/>
</dbReference>
<dbReference type="Gene3D" id="3.40.50.1240">
    <property type="entry name" value="Phosphoglycerate mutase-like"/>
    <property type="match status" value="1"/>
</dbReference>